<keyword evidence="3" id="KW-0235">DNA replication</keyword>
<dbReference type="PANTHER" id="PTHR34388">
    <property type="entry name" value="DNA POLYMERASE III SUBUNIT DELTA"/>
    <property type="match status" value="1"/>
</dbReference>
<dbReference type="PANTHER" id="PTHR34388:SF1">
    <property type="entry name" value="DNA POLYMERASE III SUBUNIT DELTA"/>
    <property type="match status" value="1"/>
</dbReference>
<dbReference type="GO" id="GO:0009360">
    <property type="term" value="C:DNA polymerase III complex"/>
    <property type="evidence" value="ECO:0007669"/>
    <property type="project" value="TreeGrafter"/>
</dbReference>
<dbReference type="EMBL" id="NPDN01000001">
    <property type="protein sequence ID" value="PJZ27144.1"/>
    <property type="molecule type" value="Genomic_DNA"/>
</dbReference>
<protein>
    <submittedName>
        <fullName evidence="5">DNA polymerase III subunit delta</fullName>
    </submittedName>
</protein>
<evidence type="ECO:0000313" key="5">
    <source>
        <dbReference type="EMBL" id="PJZ27144.1"/>
    </source>
</evidence>
<dbReference type="GO" id="GO:0006261">
    <property type="term" value="P:DNA-templated DNA replication"/>
    <property type="evidence" value="ECO:0007669"/>
    <property type="project" value="TreeGrafter"/>
</dbReference>
<gene>
    <name evidence="5" type="ORF">CH357_00850</name>
</gene>
<reference evidence="5 6" key="1">
    <citation type="submission" date="2017-07" db="EMBL/GenBank/DDBJ databases">
        <title>Leptospira spp. isolated from tropical soils.</title>
        <authorList>
            <person name="Thibeaux R."/>
            <person name="Iraola G."/>
            <person name="Ferres I."/>
            <person name="Bierque E."/>
            <person name="Girault D."/>
            <person name="Soupe-Gilbert M.-E."/>
            <person name="Picardeau M."/>
            <person name="Goarant C."/>
        </authorList>
    </citation>
    <scope>NUCLEOTIDE SEQUENCE [LARGE SCALE GENOMIC DNA]</scope>
    <source>
        <strain evidence="5 6">MCA1-C-A1</strain>
    </source>
</reference>
<dbReference type="Proteomes" id="UP000232196">
    <property type="component" value="Unassembled WGS sequence"/>
</dbReference>
<dbReference type="Gene3D" id="1.10.8.60">
    <property type="match status" value="1"/>
</dbReference>
<proteinExistence type="predicted"/>
<dbReference type="InterPro" id="IPR005790">
    <property type="entry name" value="DNA_polIII_delta"/>
</dbReference>
<dbReference type="OrthoDB" id="334815at2"/>
<dbReference type="SUPFAM" id="SSF52540">
    <property type="entry name" value="P-loop containing nucleoside triphosphate hydrolases"/>
    <property type="match status" value="1"/>
</dbReference>
<comment type="caution">
    <text evidence="5">The sequence shown here is derived from an EMBL/GenBank/DDBJ whole genome shotgun (WGS) entry which is preliminary data.</text>
</comment>
<evidence type="ECO:0000256" key="4">
    <source>
        <dbReference type="ARBA" id="ARBA00022932"/>
    </source>
</evidence>
<keyword evidence="6" id="KW-1185">Reference proteome</keyword>
<dbReference type="GO" id="GO:0003887">
    <property type="term" value="F:DNA-directed DNA polymerase activity"/>
    <property type="evidence" value="ECO:0007669"/>
    <property type="project" value="UniProtKB-KW"/>
</dbReference>
<accession>A0A2M9XHL7</accession>
<evidence type="ECO:0000256" key="3">
    <source>
        <dbReference type="ARBA" id="ARBA00022705"/>
    </source>
</evidence>
<keyword evidence="4" id="KW-0239">DNA-directed DNA polymerase</keyword>
<dbReference type="AlphaFoldDB" id="A0A2M9XHL7"/>
<name>A0A2M9XHL7_9LEPT</name>
<dbReference type="InterPro" id="IPR027417">
    <property type="entry name" value="P-loop_NTPase"/>
</dbReference>
<organism evidence="5 6">
    <name type="scientific">Leptospira hartskeerlii</name>
    <dbReference type="NCBI Taxonomy" id="2023177"/>
    <lineage>
        <taxon>Bacteria</taxon>
        <taxon>Pseudomonadati</taxon>
        <taxon>Spirochaetota</taxon>
        <taxon>Spirochaetia</taxon>
        <taxon>Leptospirales</taxon>
        <taxon>Leptospiraceae</taxon>
        <taxon>Leptospira</taxon>
    </lineage>
</organism>
<evidence type="ECO:0000256" key="2">
    <source>
        <dbReference type="ARBA" id="ARBA00022695"/>
    </source>
</evidence>
<dbReference type="NCBIfam" id="TIGR01128">
    <property type="entry name" value="holA"/>
    <property type="match status" value="1"/>
</dbReference>
<keyword evidence="2" id="KW-0548">Nucleotidyltransferase</keyword>
<sequence length="376" mass="43950">MTTCGNPFRMISVADTKVSNSYDNLIDFLHKTKPNLETLPQILFVVSQDSYEFGVVSDLYKAAYKKSADPYEIVVFVAEPGDLENFQNEAGNLDMFAAQKLFIIKSGVTFFKPWLGKTKSKTSPKSFSVPETVRILIHYDHWDLPKELISIFRDKVSHFKSSKIFPDKRKEAFLRAAKEVEIKLDDEAEEEFLLKVNPSAGAYLKNLEKLKLYLGKKSFNLADLKEVLFQSSEFSSSEIVDYFFEKDYGRFSREFSKFKIGKDSLLIFLSLVKDHLDKLRIYKIILRMYDKVLSEKEQSDLLGIGAYSPARKNHTFKRLKKESSTFNDMEIKELYEFLLEMNQKIKTGSEKEETVYYFFRKMEDFFHPRNRTVRTR</sequence>
<evidence type="ECO:0000313" key="6">
    <source>
        <dbReference type="Proteomes" id="UP000232196"/>
    </source>
</evidence>
<dbReference type="GO" id="GO:0003677">
    <property type="term" value="F:DNA binding"/>
    <property type="evidence" value="ECO:0007669"/>
    <property type="project" value="InterPro"/>
</dbReference>
<evidence type="ECO:0000256" key="1">
    <source>
        <dbReference type="ARBA" id="ARBA00022679"/>
    </source>
</evidence>
<keyword evidence="1" id="KW-0808">Transferase</keyword>